<evidence type="ECO:0000313" key="3">
    <source>
        <dbReference type="Proteomes" id="UP000030747"/>
    </source>
</evidence>
<dbReference type="EMBL" id="HG678175">
    <property type="protein sequence ID" value="CDJ45333.1"/>
    <property type="molecule type" value="Genomic_DNA"/>
</dbReference>
<keyword evidence="3" id="KW-1185">Reference proteome</keyword>
<feature type="region of interest" description="Disordered" evidence="1">
    <location>
        <begin position="1"/>
        <end position="61"/>
    </location>
</feature>
<dbReference type="OrthoDB" id="347245at2759"/>
<reference evidence="2" key="1">
    <citation type="submission" date="2013-10" db="EMBL/GenBank/DDBJ databases">
        <title>Genomic analysis of the causative agents of coccidiosis in chickens.</title>
        <authorList>
            <person name="Reid A.J."/>
            <person name="Blake D."/>
            <person name="Billington K."/>
            <person name="Browne H."/>
            <person name="Dunn M."/>
            <person name="Hung S."/>
            <person name="Kawahara F."/>
            <person name="Miranda-Saavedra D."/>
            <person name="Mourier T."/>
            <person name="Nagra H."/>
            <person name="Otto T.D."/>
            <person name="Rawlings N."/>
            <person name="Sanchez A."/>
            <person name="Sanders M."/>
            <person name="Subramaniam C."/>
            <person name="Tay Y."/>
            <person name="Dear P."/>
            <person name="Doerig C."/>
            <person name="Gruber A."/>
            <person name="Parkinson J."/>
            <person name="Shirley M."/>
            <person name="Wan K.L."/>
            <person name="Berriman M."/>
            <person name="Tomley F."/>
            <person name="Pain A."/>
        </authorList>
    </citation>
    <scope>NUCLEOTIDE SEQUENCE [LARGE SCALE GENOMIC DNA]</scope>
    <source>
        <strain evidence="2">Houghton</strain>
    </source>
</reference>
<accession>U6L7Z7</accession>
<name>U6L7Z7_EIMTE</name>
<dbReference type="Proteomes" id="UP000030747">
    <property type="component" value="Unassembled WGS sequence"/>
</dbReference>
<gene>
    <name evidence="2" type="ORF">ETH_00020245</name>
</gene>
<organism evidence="2 3">
    <name type="scientific">Eimeria tenella</name>
    <name type="common">Coccidian parasite</name>
    <dbReference type="NCBI Taxonomy" id="5802"/>
    <lineage>
        <taxon>Eukaryota</taxon>
        <taxon>Sar</taxon>
        <taxon>Alveolata</taxon>
        <taxon>Apicomplexa</taxon>
        <taxon>Conoidasida</taxon>
        <taxon>Coccidia</taxon>
        <taxon>Eucoccidiorida</taxon>
        <taxon>Eimeriorina</taxon>
        <taxon>Eimeriidae</taxon>
        <taxon>Eimeria</taxon>
    </lineage>
</organism>
<feature type="region of interest" description="Disordered" evidence="1">
    <location>
        <begin position="165"/>
        <end position="188"/>
    </location>
</feature>
<evidence type="ECO:0000313" key="2">
    <source>
        <dbReference type="EMBL" id="CDJ45333.1"/>
    </source>
</evidence>
<evidence type="ECO:0000256" key="1">
    <source>
        <dbReference type="SAM" id="MobiDB-lite"/>
    </source>
</evidence>
<dbReference type="VEuPathDB" id="ToxoDB:ETH_00020245"/>
<dbReference type="RefSeq" id="XP_013236079.1">
    <property type="nucleotide sequence ID" value="XM_013380625.1"/>
</dbReference>
<feature type="compositionally biased region" description="Polar residues" evidence="1">
    <location>
        <begin position="165"/>
        <end position="174"/>
    </location>
</feature>
<sequence length="321" mass="35402">MGIQLSRPPTGPTARGILTRSTCAKGGSQQSRLLFPAPSSSSVDEQYYGSTDSVTVGPRERDTASSAGALKAVLLPPIVLDDGSFSAFSCLQPVPITGSLESDVWKDSTRGLYQRRQRVTHSLPDRIDAEDGEGRSSLELASSSIALSQRHPRLAELRRCHTDGSYSLQQNNRVSPKDTPKSSNRNKLDGQARRMFFDFYQRNIKELRRQETVPEATPSISARSAASCPVFASGASFETVQQKSVRGKPHESAGVRLEAEVEAVEALDVFSPDERNTRIDEFLTLVQTIQAEYQVERRRIRAVRGLHRAFTFGVAARAHQR</sequence>
<dbReference type="AlphaFoldDB" id="U6L7Z7"/>
<dbReference type="GeneID" id="25253177"/>
<protein>
    <submittedName>
        <fullName evidence="2">Uncharacterized protein</fullName>
    </submittedName>
</protein>
<proteinExistence type="predicted"/>
<reference evidence="2" key="2">
    <citation type="submission" date="2013-10" db="EMBL/GenBank/DDBJ databases">
        <authorList>
            <person name="Aslett M."/>
        </authorList>
    </citation>
    <scope>NUCLEOTIDE SEQUENCE [LARGE SCALE GENOMIC DNA]</scope>
    <source>
        <strain evidence="2">Houghton</strain>
    </source>
</reference>
<dbReference type="VEuPathDB" id="ToxoDB:ETH2_1134700"/>
<feature type="compositionally biased region" description="Basic and acidic residues" evidence="1">
    <location>
        <begin position="175"/>
        <end position="188"/>
    </location>
</feature>
<feature type="compositionally biased region" description="Polar residues" evidence="1">
    <location>
        <begin position="19"/>
        <end position="54"/>
    </location>
</feature>